<evidence type="ECO:0000313" key="1">
    <source>
        <dbReference type="EMBL" id="WIA09440.1"/>
    </source>
</evidence>
<dbReference type="EMBL" id="CP126208">
    <property type="protein sequence ID" value="WIA09440.1"/>
    <property type="molecule type" value="Genomic_DNA"/>
</dbReference>
<organism evidence="1 2">
    <name type="scientific">Tetradesmus obliquus</name>
    <name type="common">Green alga</name>
    <name type="synonym">Acutodesmus obliquus</name>
    <dbReference type="NCBI Taxonomy" id="3088"/>
    <lineage>
        <taxon>Eukaryota</taxon>
        <taxon>Viridiplantae</taxon>
        <taxon>Chlorophyta</taxon>
        <taxon>core chlorophytes</taxon>
        <taxon>Chlorophyceae</taxon>
        <taxon>CS clade</taxon>
        <taxon>Sphaeropleales</taxon>
        <taxon>Scenedesmaceae</taxon>
        <taxon>Tetradesmus</taxon>
    </lineage>
</organism>
<name>A0ABY8TKE2_TETOB</name>
<dbReference type="Gene3D" id="3.90.550.10">
    <property type="entry name" value="Spore Coat Polysaccharide Biosynthesis Protein SpsA, Chain A"/>
    <property type="match status" value="1"/>
</dbReference>
<accession>A0ABY8TKE2</accession>
<evidence type="ECO:0008006" key="3">
    <source>
        <dbReference type="Google" id="ProtNLM"/>
    </source>
</evidence>
<protein>
    <recommendedName>
        <fullName evidence="3">Glycosyltransferase 2-like domain-containing protein</fullName>
    </recommendedName>
</protein>
<reference evidence="1 2" key="1">
    <citation type="submission" date="2023-05" db="EMBL/GenBank/DDBJ databases">
        <title>A 100% complete, gapless, phased diploid assembly of the Scenedesmus obliquus UTEX 3031 genome.</title>
        <authorList>
            <person name="Biondi T.C."/>
            <person name="Hanschen E.R."/>
            <person name="Kwon T."/>
            <person name="Eng W."/>
            <person name="Kruse C.P.S."/>
            <person name="Koehler S.I."/>
            <person name="Kunde Y."/>
            <person name="Gleasner C.D."/>
            <person name="You Mak K.T."/>
            <person name="Polle J."/>
            <person name="Hovde B.T."/>
            <person name="Starkenburg S.R."/>
        </authorList>
    </citation>
    <scope>NUCLEOTIDE SEQUENCE [LARGE SCALE GENOMIC DNA]</scope>
    <source>
        <strain evidence="1 2">DOE0152z</strain>
    </source>
</reference>
<dbReference type="Proteomes" id="UP001244341">
    <property type="component" value="Chromosome 1b"/>
</dbReference>
<dbReference type="InterPro" id="IPR029044">
    <property type="entry name" value="Nucleotide-diphossugar_trans"/>
</dbReference>
<proteinExistence type="predicted"/>
<gene>
    <name evidence="1" type="ORF">OEZ85_008844</name>
</gene>
<dbReference type="SUPFAM" id="SSF53448">
    <property type="entry name" value="Nucleotide-diphospho-sugar transferases"/>
    <property type="match status" value="1"/>
</dbReference>
<keyword evidence="2" id="KW-1185">Reference proteome</keyword>
<sequence length="310" mass="34564">MGLQALPLLQLQGNTEDAFEPQPAPPKPRIASSITAAHRPELFRRSWHSFQARCLDCHEYISSWYAVDDGSSPEALAQMQQAAPPCAVTWLEKGPQQAGHVGSLNRILEEVHAQGFDYLLHLEDDWYFTAEDEFVSKALRIMDHDPSIAQVLFNKDYADTDAPWEHERISPGQQHITSDGLQYVLHVYAGPTGSPDLAAYVAEHAGGKLNHFHWPGFSLRPGLWRMSAIKQAGQFEPGVQFEHAFALKLHAAGYAVAFLPRVVAVHLAPTAVWLQERQADLDAVYARHGLLLQHTPGQQRSAYAANLAWR</sequence>
<evidence type="ECO:0000313" key="2">
    <source>
        <dbReference type="Proteomes" id="UP001244341"/>
    </source>
</evidence>